<keyword evidence="1" id="KW-1133">Transmembrane helix</keyword>
<gene>
    <name evidence="2" type="ORF">RDB_LOCUS125941</name>
</gene>
<dbReference type="AlphaFoldDB" id="A0A8H3HGA6"/>
<dbReference type="PANTHER" id="PTHR13439:SF72">
    <property type="entry name" value="TLC DOMAIN-CONTAINING PROTEIN"/>
    <property type="match status" value="1"/>
</dbReference>
<feature type="transmembrane region" description="Helical" evidence="1">
    <location>
        <begin position="223"/>
        <end position="245"/>
    </location>
</feature>
<name>A0A8H3HGA6_9AGAM</name>
<dbReference type="GO" id="GO:0005783">
    <property type="term" value="C:endoplasmic reticulum"/>
    <property type="evidence" value="ECO:0007669"/>
    <property type="project" value="TreeGrafter"/>
</dbReference>
<feature type="transmembrane region" description="Helical" evidence="1">
    <location>
        <begin position="6"/>
        <end position="26"/>
    </location>
</feature>
<sequence>MFDNEGVVLLSLLCFIGLYLCLAPCFDTSKQRSWILTGLSSAFTSAAAMPYFFDFLVSGGHVHAIRPAGPWSDTVVRIFQGYLISDLLVGSMCYRRHITLVTGWIHHTLYLALIQYITSVGWSNIFCLALIMEIPTTLLALGSLHPRWRNDYLFAGAFFSTRISLHVALIVAYAGVYFRKAGDMSSDFEPLSANLLSTPETDRTLNGVQHIRVPKSLDSPLPALFFLAAFPMHCMWFAGCVRGILRRRVKASNTKADVPVVLVSIYAFHTRFQAIRGRLPLDQEFRERLRARVQAAYGNARERVWRRGVRAGQFAFAYGPTEVQSAG</sequence>
<dbReference type="EMBL" id="CAJMWV010004979">
    <property type="protein sequence ID" value="CAE6506545.1"/>
    <property type="molecule type" value="Genomic_DNA"/>
</dbReference>
<keyword evidence="1" id="KW-0812">Transmembrane</keyword>
<evidence type="ECO:0008006" key="4">
    <source>
        <dbReference type="Google" id="ProtNLM"/>
    </source>
</evidence>
<feature type="transmembrane region" description="Helical" evidence="1">
    <location>
        <begin position="33"/>
        <end position="53"/>
    </location>
</feature>
<feature type="transmembrane region" description="Helical" evidence="1">
    <location>
        <begin position="152"/>
        <end position="178"/>
    </location>
</feature>
<keyword evidence="1" id="KW-0472">Membrane</keyword>
<organism evidence="2 3">
    <name type="scientific">Rhizoctonia solani</name>
    <dbReference type="NCBI Taxonomy" id="456999"/>
    <lineage>
        <taxon>Eukaryota</taxon>
        <taxon>Fungi</taxon>
        <taxon>Dikarya</taxon>
        <taxon>Basidiomycota</taxon>
        <taxon>Agaricomycotina</taxon>
        <taxon>Agaricomycetes</taxon>
        <taxon>Cantharellales</taxon>
        <taxon>Ceratobasidiaceae</taxon>
        <taxon>Rhizoctonia</taxon>
    </lineage>
</organism>
<dbReference type="PANTHER" id="PTHR13439">
    <property type="entry name" value="CT120 PROTEIN"/>
    <property type="match status" value="1"/>
</dbReference>
<dbReference type="GO" id="GO:0055088">
    <property type="term" value="P:lipid homeostasis"/>
    <property type="evidence" value="ECO:0007669"/>
    <property type="project" value="TreeGrafter"/>
</dbReference>
<dbReference type="Proteomes" id="UP000663831">
    <property type="component" value="Unassembled WGS sequence"/>
</dbReference>
<evidence type="ECO:0000256" key="1">
    <source>
        <dbReference type="SAM" id="Phobius"/>
    </source>
</evidence>
<protein>
    <recommendedName>
        <fullName evidence="4">TLC domain-containing protein</fullName>
    </recommendedName>
</protein>
<accession>A0A8H3HGA6</accession>
<comment type="caution">
    <text evidence="2">The sequence shown here is derived from an EMBL/GenBank/DDBJ whole genome shotgun (WGS) entry which is preliminary data.</text>
</comment>
<evidence type="ECO:0000313" key="2">
    <source>
        <dbReference type="EMBL" id="CAE6506545.1"/>
    </source>
</evidence>
<proteinExistence type="predicted"/>
<evidence type="ECO:0000313" key="3">
    <source>
        <dbReference type="Proteomes" id="UP000663831"/>
    </source>
</evidence>
<dbReference type="InterPro" id="IPR050846">
    <property type="entry name" value="TLCD"/>
</dbReference>
<reference evidence="2" key="1">
    <citation type="submission" date="2021-01" db="EMBL/GenBank/DDBJ databases">
        <authorList>
            <person name="Kaushik A."/>
        </authorList>
    </citation>
    <scope>NUCLEOTIDE SEQUENCE</scope>
    <source>
        <strain evidence="2">AG3-1AP</strain>
    </source>
</reference>
<feature type="transmembrane region" description="Helical" evidence="1">
    <location>
        <begin position="109"/>
        <end position="131"/>
    </location>
</feature>